<dbReference type="PROSITE" id="PS50020">
    <property type="entry name" value="WW_DOMAIN_2"/>
    <property type="match status" value="1"/>
</dbReference>
<dbReference type="EMBL" id="CH991562">
    <property type="protein sequence ID" value="EDQ86905.1"/>
    <property type="molecule type" value="Genomic_DNA"/>
</dbReference>
<gene>
    <name evidence="4" type="ORF">MONBRDRAFT_27690</name>
</gene>
<dbReference type="Pfam" id="PF00397">
    <property type="entry name" value="WW"/>
    <property type="match status" value="1"/>
</dbReference>
<dbReference type="PANTHER" id="PTHR19964">
    <property type="entry name" value="MULTIPLE PDZ DOMAIN PROTEIN"/>
    <property type="match status" value="1"/>
</dbReference>
<evidence type="ECO:0000313" key="4">
    <source>
        <dbReference type="EMBL" id="EDQ86905.1"/>
    </source>
</evidence>
<dbReference type="InterPro" id="IPR036034">
    <property type="entry name" value="PDZ_sf"/>
</dbReference>
<name>A9V612_MONBE</name>
<dbReference type="InterPro" id="IPR001478">
    <property type="entry name" value="PDZ"/>
</dbReference>
<dbReference type="GeneID" id="5893463"/>
<dbReference type="PROSITE" id="PS01159">
    <property type="entry name" value="WW_DOMAIN_1"/>
    <property type="match status" value="1"/>
</dbReference>
<dbReference type="AlphaFoldDB" id="A9V612"/>
<proteinExistence type="predicted"/>
<dbReference type="Pfam" id="PF00595">
    <property type="entry name" value="PDZ"/>
    <property type="match status" value="1"/>
</dbReference>
<dbReference type="InterPro" id="IPR051342">
    <property type="entry name" value="PDZ_scaffold"/>
</dbReference>
<feature type="region of interest" description="Disordered" evidence="1">
    <location>
        <begin position="282"/>
        <end position="325"/>
    </location>
</feature>
<dbReference type="RefSeq" id="XP_001748144.1">
    <property type="nucleotide sequence ID" value="XM_001748092.1"/>
</dbReference>
<keyword evidence="5" id="KW-1185">Reference proteome</keyword>
<evidence type="ECO:0008006" key="6">
    <source>
        <dbReference type="Google" id="ProtNLM"/>
    </source>
</evidence>
<feature type="compositionally biased region" description="Polar residues" evidence="1">
    <location>
        <begin position="592"/>
        <end position="601"/>
    </location>
</feature>
<dbReference type="InParanoid" id="A9V612"/>
<protein>
    <recommendedName>
        <fullName evidence="6">PDZ domain-containing protein</fullName>
    </recommendedName>
</protein>
<organism evidence="4 5">
    <name type="scientific">Monosiga brevicollis</name>
    <name type="common">Choanoflagellate</name>
    <dbReference type="NCBI Taxonomy" id="81824"/>
    <lineage>
        <taxon>Eukaryota</taxon>
        <taxon>Choanoflagellata</taxon>
        <taxon>Craspedida</taxon>
        <taxon>Salpingoecidae</taxon>
        <taxon>Monosiga</taxon>
    </lineage>
</organism>
<sequence length="744" mass="80844">MDWPTTFVGSVPVPNIVIDDPWHKPNLEEETLVAIKEARRLRKEAIAMKVLVTPEALCGEPINGGSPVYQPIGKIVYVNAHTEGALKKQYMFTFVASDEGTRIGGPHATYTCFVFKCKSDTDATTLAFATARTMATNAQRRDKVMALRQQPFDTISHEDKELAVRFWNASSQRIHQLEMTQDGKISGPLKVHCQADATARAIVKVVRLTNFVCGDELVHLLAEKFNLGEIDLESYAVFDTRDTGEHNMLADDQSPISVAITLMDPAETTFVFRKLSPGLVRMSKAPSNKGPDSHVDAAARSGDNSSTRSGDALSEHRQTGPAVRRSSLALTGIGGETSTDDDVASPLGPLLPYHPDDEDLLLEVMITRQSGSGLGFKLTPAYLLQMCIAYSSIHRGNAALKGLLNKIAEKITGVVTRHPDSSNMLLFWASNTLKLMGALLQDPAVFRVLENSAKQRLDAAVDNCLEGIDRCATRGQIPPELQSATWTNRSELRAVIIDYYRQLDQNMSPDLLREVVDRITRAMPSTNNDEEGAEDQGISVGDTTQRLGFSAAAGNNPLTSTPVQNKAGDARAGPPQQPPSSHGHSAAHEDGASSTAGSTENGMPPLPDEWEELIDQETKHRFFANHKTRQTSWTDPRDKLVTVNLVKGNKGLGLGISGAKRTRDGKFVLGIFVTSLVPGSAADVDGTLRDGDEILEVNGHSLIGVSREGAIEFLKKVQLGETITLLVAQEPRADLVDQLRHTAL</sequence>
<dbReference type="SUPFAM" id="SSF51045">
    <property type="entry name" value="WW domain"/>
    <property type="match status" value="1"/>
</dbReference>
<accession>A9V612</accession>
<dbReference type="InterPro" id="IPR001202">
    <property type="entry name" value="WW_dom"/>
</dbReference>
<evidence type="ECO:0000256" key="1">
    <source>
        <dbReference type="SAM" id="MobiDB-lite"/>
    </source>
</evidence>
<dbReference type="CDD" id="cd00934">
    <property type="entry name" value="PTB"/>
    <property type="match status" value="1"/>
</dbReference>
<feature type="region of interest" description="Disordered" evidence="1">
    <location>
        <begin position="550"/>
        <end position="608"/>
    </location>
</feature>
<dbReference type="PROSITE" id="PS50106">
    <property type="entry name" value="PDZ"/>
    <property type="match status" value="1"/>
</dbReference>
<dbReference type="SMART" id="SM00228">
    <property type="entry name" value="PDZ"/>
    <property type="match status" value="1"/>
</dbReference>
<dbReference type="Gene3D" id="2.20.70.10">
    <property type="match status" value="1"/>
</dbReference>
<dbReference type="SMART" id="SM00456">
    <property type="entry name" value="WW"/>
    <property type="match status" value="1"/>
</dbReference>
<feature type="domain" description="PDZ" evidence="3">
    <location>
        <begin position="642"/>
        <end position="716"/>
    </location>
</feature>
<dbReference type="Gene3D" id="2.30.42.10">
    <property type="match status" value="1"/>
</dbReference>
<dbReference type="PANTHER" id="PTHR19964:SF95">
    <property type="entry name" value="ARC, ISOFORM A"/>
    <property type="match status" value="1"/>
</dbReference>
<dbReference type="Proteomes" id="UP000001357">
    <property type="component" value="Unassembled WGS sequence"/>
</dbReference>
<dbReference type="STRING" id="81824.A9V612"/>
<dbReference type="eggNOG" id="KOG1892">
    <property type="taxonomic scope" value="Eukaryota"/>
</dbReference>
<feature type="domain" description="WW" evidence="2">
    <location>
        <begin position="604"/>
        <end position="638"/>
    </location>
</feature>
<dbReference type="SUPFAM" id="SSF50156">
    <property type="entry name" value="PDZ domain-like"/>
    <property type="match status" value="1"/>
</dbReference>
<dbReference type="OMA" id="LFWASNT"/>
<dbReference type="KEGG" id="mbr:MONBRDRAFT_27690"/>
<evidence type="ECO:0000259" key="3">
    <source>
        <dbReference type="PROSITE" id="PS50106"/>
    </source>
</evidence>
<dbReference type="InterPro" id="IPR036020">
    <property type="entry name" value="WW_dom_sf"/>
</dbReference>
<evidence type="ECO:0000313" key="5">
    <source>
        <dbReference type="Proteomes" id="UP000001357"/>
    </source>
</evidence>
<evidence type="ECO:0000259" key="2">
    <source>
        <dbReference type="PROSITE" id="PS50020"/>
    </source>
</evidence>
<reference evidence="4 5" key="1">
    <citation type="journal article" date="2008" name="Nature">
        <title>The genome of the choanoflagellate Monosiga brevicollis and the origin of metazoans.</title>
        <authorList>
            <consortium name="JGI Sequencing"/>
            <person name="King N."/>
            <person name="Westbrook M.J."/>
            <person name="Young S.L."/>
            <person name="Kuo A."/>
            <person name="Abedin M."/>
            <person name="Chapman J."/>
            <person name="Fairclough S."/>
            <person name="Hellsten U."/>
            <person name="Isogai Y."/>
            <person name="Letunic I."/>
            <person name="Marr M."/>
            <person name="Pincus D."/>
            <person name="Putnam N."/>
            <person name="Rokas A."/>
            <person name="Wright K.J."/>
            <person name="Zuzow R."/>
            <person name="Dirks W."/>
            <person name="Good M."/>
            <person name="Goodstein D."/>
            <person name="Lemons D."/>
            <person name="Li W."/>
            <person name="Lyons J.B."/>
            <person name="Morris A."/>
            <person name="Nichols S."/>
            <person name="Richter D.J."/>
            <person name="Salamov A."/>
            <person name="Bork P."/>
            <person name="Lim W.A."/>
            <person name="Manning G."/>
            <person name="Miller W.T."/>
            <person name="McGinnis W."/>
            <person name="Shapiro H."/>
            <person name="Tjian R."/>
            <person name="Grigoriev I.V."/>
            <person name="Rokhsar D."/>
        </authorList>
    </citation>
    <scope>NUCLEOTIDE SEQUENCE [LARGE SCALE GENOMIC DNA]</scope>
    <source>
        <strain evidence="5">MX1 / ATCC 50154</strain>
    </source>
</reference>
<dbReference type="CDD" id="cd00201">
    <property type="entry name" value="WW"/>
    <property type="match status" value="1"/>
</dbReference>